<gene>
    <name evidence="2" type="ORF">Airi01_053380</name>
</gene>
<evidence type="ECO:0000313" key="3">
    <source>
        <dbReference type="Proteomes" id="UP001165135"/>
    </source>
</evidence>
<proteinExistence type="predicted"/>
<feature type="compositionally biased region" description="Basic residues" evidence="1">
    <location>
        <begin position="52"/>
        <end position="61"/>
    </location>
</feature>
<accession>A0A9W6RJC5</accession>
<comment type="caution">
    <text evidence="2">The sequence shown here is derived from an EMBL/GenBank/DDBJ whole genome shotgun (WGS) entry which is preliminary data.</text>
</comment>
<evidence type="ECO:0000256" key="1">
    <source>
        <dbReference type="SAM" id="MobiDB-lite"/>
    </source>
</evidence>
<evidence type="ECO:0008006" key="4">
    <source>
        <dbReference type="Google" id="ProtNLM"/>
    </source>
</evidence>
<protein>
    <recommendedName>
        <fullName evidence="4">Transposase</fullName>
    </recommendedName>
</protein>
<dbReference type="Proteomes" id="UP001165135">
    <property type="component" value="Unassembled WGS sequence"/>
</dbReference>
<reference evidence="2" key="1">
    <citation type="submission" date="2023-03" db="EMBL/GenBank/DDBJ databases">
        <title>Actinoallomurus iriomotensis NBRC 103681.</title>
        <authorList>
            <person name="Ichikawa N."/>
            <person name="Sato H."/>
            <person name="Tonouchi N."/>
        </authorList>
    </citation>
    <scope>NUCLEOTIDE SEQUENCE</scope>
    <source>
        <strain evidence="2">NBRC 103681</strain>
    </source>
</reference>
<feature type="region of interest" description="Disordered" evidence="1">
    <location>
        <begin position="39"/>
        <end position="85"/>
    </location>
</feature>
<organism evidence="2 3">
    <name type="scientific">Actinoallomurus iriomotensis</name>
    <dbReference type="NCBI Taxonomy" id="478107"/>
    <lineage>
        <taxon>Bacteria</taxon>
        <taxon>Bacillati</taxon>
        <taxon>Actinomycetota</taxon>
        <taxon>Actinomycetes</taxon>
        <taxon>Streptosporangiales</taxon>
        <taxon>Thermomonosporaceae</taxon>
        <taxon>Actinoallomurus</taxon>
    </lineage>
</organism>
<dbReference type="AlphaFoldDB" id="A0A9W6RJC5"/>
<sequence>MSLRPKHKIPERLRKTRDERARLEHKLAQAHRNRYLRRRQIKHSIPEPKNQRTNRQRRGSKGGRPAGFDKTIYRRRNEVSGRSTR</sequence>
<dbReference type="EMBL" id="BSTJ01000006">
    <property type="protein sequence ID" value="GLY77071.1"/>
    <property type="molecule type" value="Genomic_DNA"/>
</dbReference>
<name>A0A9W6RJC5_9ACTN</name>
<evidence type="ECO:0000313" key="2">
    <source>
        <dbReference type="EMBL" id="GLY77071.1"/>
    </source>
</evidence>